<dbReference type="Gene3D" id="1.10.10.10">
    <property type="entry name" value="Winged helix-like DNA-binding domain superfamily/Winged helix DNA-binding domain"/>
    <property type="match status" value="1"/>
</dbReference>
<dbReference type="Proteomes" id="UP001596408">
    <property type="component" value="Unassembled WGS sequence"/>
</dbReference>
<dbReference type="Gene3D" id="2.40.50.140">
    <property type="entry name" value="Nucleic acid-binding proteins"/>
    <property type="match status" value="1"/>
</dbReference>
<evidence type="ECO:0000256" key="9">
    <source>
        <dbReference type="RuleBase" id="RU004070"/>
    </source>
</evidence>
<evidence type="ECO:0000313" key="12">
    <source>
        <dbReference type="Proteomes" id="UP001596408"/>
    </source>
</evidence>
<dbReference type="PANTHER" id="PTHR11630:SF66">
    <property type="entry name" value="DNA REPLICATION LICENSING FACTOR MCM4"/>
    <property type="match status" value="1"/>
</dbReference>
<dbReference type="AlphaFoldDB" id="A0ABD5U3N9"/>
<dbReference type="PRINTS" id="PR01657">
    <property type="entry name" value="MCMFAMILY"/>
</dbReference>
<dbReference type="SUPFAM" id="SSF52540">
    <property type="entry name" value="P-loop containing nucleoside triphosphate hydrolases"/>
    <property type="match status" value="1"/>
</dbReference>
<dbReference type="PROSITE" id="PS50051">
    <property type="entry name" value="MCM_2"/>
    <property type="match status" value="1"/>
</dbReference>
<dbReference type="Gene3D" id="2.20.28.10">
    <property type="match status" value="1"/>
</dbReference>
<evidence type="ECO:0000256" key="7">
    <source>
        <dbReference type="ARBA" id="ARBA00022840"/>
    </source>
</evidence>
<dbReference type="SUPFAM" id="SSF50249">
    <property type="entry name" value="Nucleic acid-binding proteins"/>
    <property type="match status" value="1"/>
</dbReference>
<dbReference type="RefSeq" id="WP_379696191.1">
    <property type="nucleotide sequence ID" value="NZ_JBHSXH010000015.1"/>
</dbReference>
<evidence type="ECO:0000256" key="1">
    <source>
        <dbReference type="ARBA" id="ARBA00008010"/>
    </source>
</evidence>
<keyword evidence="12" id="KW-1185">Reference proteome</keyword>
<evidence type="ECO:0000256" key="3">
    <source>
        <dbReference type="ARBA" id="ARBA00022705"/>
    </source>
</evidence>
<dbReference type="EC" id="3.6.4.12" evidence="2"/>
<dbReference type="Pfam" id="PF17207">
    <property type="entry name" value="MCM_OB"/>
    <property type="match status" value="1"/>
</dbReference>
<dbReference type="SMART" id="SM00350">
    <property type="entry name" value="MCM"/>
    <property type="match status" value="1"/>
</dbReference>
<dbReference type="Gene3D" id="3.40.50.300">
    <property type="entry name" value="P-loop containing nucleotide triphosphate hydrolases"/>
    <property type="match status" value="1"/>
</dbReference>
<dbReference type="InterPro" id="IPR031327">
    <property type="entry name" value="MCM"/>
</dbReference>
<keyword evidence="5" id="KW-0378">Hydrolase</keyword>
<sequence>MSTAAVAGTEGLIDRFLAFFEKYYRDAIGTLAQRYPSEQRSLYITYDDLFTFDHALADDWVGNPETVREYADEALRLYDLPADIDLSGGTDTPAATVRLTGLPVEHTYYPGGFSPTDHAGEYVAIEGQVAKATETYSSIVEAAFVCQRCGTPTYIPQTDSGFQEPHECQGCERQGPFDVDFDDSTFIDAQKLRIEEPPEVAKGGDTSHIDVFLEDDLVKQIEPGDKVAVAGILHLEQQTANNSKTGKFRPYLDGRAITTKEAEFEDIEITDAEEERIRDIASEETDGDIFELAVDSIAPTVEEEDDIKLAIFLQLVSGVRVEMPDGTVERGDYHQLLIGDPSTGKSLLMDAAETIAPRSVSVSGHGASASGLTAAAVRDDFGDGQWTLEAGALVHAHKGLACVDELDKISPDAVKSMHKALSQQRIPVNKAGINTTLPSETALLGAANPKDGRWDPYKETHEQIDIDGALLSRFGLIWKLTDEPDEERDTRISDTMLASKDIGKRLSINTNSVGDDERAAVEPALDTEFLRKYIAYARANYTPVFRDDDVREHAREKFVTLRSSNGYDPDAAVPVTFRKLQDVHRIAEASARARLSPVIEEQDVKRAQRLVGASMRQFATNDDNEFDADITETGTSKTQKERKESLRQLIIELQGDEGPLMVGELCSEAEEQLGLKPRVTKDEVEVLCQKGEAYRPGGEGTVRVFGQ</sequence>
<evidence type="ECO:0000256" key="4">
    <source>
        <dbReference type="ARBA" id="ARBA00022741"/>
    </source>
</evidence>
<dbReference type="GO" id="GO:0006260">
    <property type="term" value="P:DNA replication"/>
    <property type="evidence" value="ECO:0007669"/>
    <property type="project" value="UniProtKB-KW"/>
</dbReference>
<dbReference type="FunFam" id="2.20.28.10:FF:000003">
    <property type="entry name" value="DNA helicase"/>
    <property type="match status" value="1"/>
</dbReference>
<dbReference type="GO" id="GO:0016787">
    <property type="term" value="F:hydrolase activity"/>
    <property type="evidence" value="ECO:0007669"/>
    <property type="project" value="UniProtKB-KW"/>
</dbReference>
<dbReference type="InterPro" id="IPR012340">
    <property type="entry name" value="NA-bd_OB-fold"/>
</dbReference>
<protein>
    <recommendedName>
        <fullName evidence="2">DNA helicase</fullName>
        <ecNumber evidence="2">3.6.4.12</ecNumber>
    </recommendedName>
</protein>
<evidence type="ECO:0000256" key="5">
    <source>
        <dbReference type="ARBA" id="ARBA00022801"/>
    </source>
</evidence>
<organism evidence="11 12">
    <name type="scientific">Halopelagius fulvigenes</name>
    <dbReference type="NCBI Taxonomy" id="1198324"/>
    <lineage>
        <taxon>Archaea</taxon>
        <taxon>Methanobacteriati</taxon>
        <taxon>Methanobacteriota</taxon>
        <taxon>Stenosarchaea group</taxon>
        <taxon>Halobacteria</taxon>
        <taxon>Halobacteriales</taxon>
        <taxon>Haloferacaceae</taxon>
    </lineage>
</organism>
<proteinExistence type="inferred from homology"/>
<keyword evidence="4 9" id="KW-0547">Nucleotide-binding</keyword>
<dbReference type="Pfam" id="PF17855">
    <property type="entry name" value="MCM_lid"/>
    <property type="match status" value="1"/>
</dbReference>
<dbReference type="InterPro" id="IPR036388">
    <property type="entry name" value="WH-like_DNA-bd_sf"/>
</dbReference>
<accession>A0ABD5U3N9</accession>
<dbReference type="GO" id="GO:0003677">
    <property type="term" value="F:DNA binding"/>
    <property type="evidence" value="ECO:0007669"/>
    <property type="project" value="UniProtKB-KW"/>
</dbReference>
<dbReference type="Pfam" id="PF14551">
    <property type="entry name" value="MCM_N"/>
    <property type="match status" value="1"/>
</dbReference>
<dbReference type="GO" id="GO:0003678">
    <property type="term" value="F:DNA helicase activity"/>
    <property type="evidence" value="ECO:0007669"/>
    <property type="project" value="UniProtKB-EC"/>
</dbReference>
<dbReference type="InterPro" id="IPR027417">
    <property type="entry name" value="P-loop_NTPase"/>
</dbReference>
<dbReference type="EMBL" id="JBHSXH010000015">
    <property type="protein sequence ID" value="MFC6825709.1"/>
    <property type="molecule type" value="Genomic_DNA"/>
</dbReference>
<feature type="domain" description="MCM C-terminal AAA(+) ATPase" evidence="10">
    <location>
        <begin position="289"/>
        <end position="496"/>
    </location>
</feature>
<reference evidence="11 12" key="1">
    <citation type="journal article" date="2019" name="Int. J. Syst. Evol. Microbiol.">
        <title>The Global Catalogue of Microorganisms (GCM) 10K type strain sequencing project: providing services to taxonomists for standard genome sequencing and annotation.</title>
        <authorList>
            <consortium name="The Broad Institute Genomics Platform"/>
            <consortium name="The Broad Institute Genome Sequencing Center for Infectious Disease"/>
            <person name="Wu L."/>
            <person name="Ma J."/>
        </authorList>
    </citation>
    <scope>NUCLEOTIDE SEQUENCE [LARGE SCALE GENOMIC DNA]</scope>
    <source>
        <strain evidence="11 12">YIM 94188</strain>
    </source>
</reference>
<evidence type="ECO:0000256" key="6">
    <source>
        <dbReference type="ARBA" id="ARBA00022806"/>
    </source>
</evidence>
<comment type="caution">
    <text evidence="11">The sequence shown here is derived from an EMBL/GenBank/DDBJ whole genome shotgun (WGS) entry which is preliminary data.</text>
</comment>
<dbReference type="InterPro" id="IPR033762">
    <property type="entry name" value="MCM_OB"/>
</dbReference>
<dbReference type="InterPro" id="IPR001208">
    <property type="entry name" value="MCM_dom"/>
</dbReference>
<evidence type="ECO:0000313" key="11">
    <source>
        <dbReference type="EMBL" id="MFC6825709.1"/>
    </source>
</evidence>
<evidence type="ECO:0000256" key="8">
    <source>
        <dbReference type="ARBA" id="ARBA00023125"/>
    </source>
</evidence>
<keyword evidence="7 9" id="KW-0067">ATP-binding</keyword>
<evidence type="ECO:0000256" key="2">
    <source>
        <dbReference type="ARBA" id="ARBA00012551"/>
    </source>
</evidence>
<evidence type="ECO:0000259" key="10">
    <source>
        <dbReference type="PROSITE" id="PS50051"/>
    </source>
</evidence>
<keyword evidence="8 9" id="KW-0238">DNA-binding</keyword>
<keyword evidence="3" id="KW-0235">DNA replication</keyword>
<keyword evidence="6" id="KW-0347">Helicase</keyword>
<dbReference type="Gene3D" id="3.30.1640.10">
    <property type="entry name" value="mini-chromosome maintenance (MCM) complex, chain A, domain 1"/>
    <property type="match status" value="1"/>
</dbReference>
<dbReference type="InterPro" id="IPR041562">
    <property type="entry name" value="MCM_lid"/>
</dbReference>
<dbReference type="InterPro" id="IPR027925">
    <property type="entry name" value="MCM_N"/>
</dbReference>
<dbReference type="PANTHER" id="PTHR11630">
    <property type="entry name" value="DNA REPLICATION LICENSING FACTOR MCM FAMILY MEMBER"/>
    <property type="match status" value="1"/>
</dbReference>
<dbReference type="Pfam" id="PF00493">
    <property type="entry name" value="MCM"/>
    <property type="match status" value="1"/>
</dbReference>
<name>A0ABD5U3N9_9EURY</name>
<gene>
    <name evidence="11" type="ORF">ACFQEV_12005</name>
</gene>
<dbReference type="GO" id="GO:0005524">
    <property type="term" value="F:ATP binding"/>
    <property type="evidence" value="ECO:0007669"/>
    <property type="project" value="UniProtKB-KW"/>
</dbReference>
<comment type="similarity">
    <text evidence="1 9">Belongs to the MCM family.</text>
</comment>